<name>A0A516KN11_9CAUD</name>
<reference evidence="1 2" key="1">
    <citation type="submission" date="2019-06" db="EMBL/GenBank/DDBJ databases">
        <authorList>
            <person name="Hertel R."/>
        </authorList>
    </citation>
    <scope>NUCLEOTIDE SEQUENCE [LARGE SCALE GENOMIC DNA]</scope>
</reference>
<accession>A0A516KN11</accession>
<evidence type="ECO:0000313" key="2">
    <source>
        <dbReference type="Proteomes" id="UP000317800"/>
    </source>
</evidence>
<protein>
    <submittedName>
        <fullName evidence="1">Uncharacterized protein</fullName>
    </submittedName>
</protein>
<dbReference type="EMBL" id="MN043729">
    <property type="protein sequence ID" value="QDP42984.1"/>
    <property type="molecule type" value="Genomic_DNA"/>
</dbReference>
<evidence type="ECO:0000313" key="1">
    <source>
        <dbReference type="EMBL" id="QDP42984.1"/>
    </source>
</evidence>
<gene>
    <name evidence="1" type="ORF">Goe8_c02110</name>
</gene>
<dbReference type="Proteomes" id="UP000317800">
    <property type="component" value="Segment"/>
</dbReference>
<proteinExistence type="predicted"/>
<keyword evidence="2" id="KW-1185">Reference proteome</keyword>
<sequence length="84" mass="9495">MELYVLTYVEDLRWEPGGSSFVGVFDSFDKAKSAAETLGFPNYKEDKDGEEIGFFDPSKCDSNSCEWLRLDKGVLNKVDLTDEV</sequence>
<organism evidence="1 2">
    <name type="scientific">Bacillus phage vB_BmeM-Goe8</name>
    <dbReference type="NCBI Taxonomy" id="2593638"/>
    <lineage>
        <taxon>Viruses</taxon>
        <taxon>Duplodnaviria</taxon>
        <taxon>Heunggongvirae</taxon>
        <taxon>Uroviricota</taxon>
        <taxon>Caudoviricetes</taxon>
        <taxon>Herelleviridae</taxon>
        <taxon>Bastillevirinae</taxon>
        <taxon>Goettingenvirus</taxon>
        <taxon>Goettingenvirus goe8</taxon>
    </lineage>
</organism>